<accession>A0A9Q9B0X8</accession>
<evidence type="ECO:0000256" key="1">
    <source>
        <dbReference type="SAM" id="MobiDB-lite"/>
    </source>
</evidence>
<proteinExistence type="predicted"/>
<keyword evidence="3" id="KW-1185">Reference proteome</keyword>
<dbReference type="Proteomes" id="UP001056384">
    <property type="component" value="Chromosome 11"/>
</dbReference>
<reference evidence="2" key="1">
    <citation type="submission" date="2022-06" db="EMBL/GenBank/DDBJ databases">
        <title>Complete genome sequences of two strains of the flax pathogen Septoria linicola.</title>
        <authorList>
            <person name="Lapalu N."/>
            <person name="Simon A."/>
            <person name="Demenou B."/>
            <person name="Paumier D."/>
            <person name="Guillot M.-P."/>
            <person name="Gout L."/>
            <person name="Valade R."/>
        </authorList>
    </citation>
    <scope>NUCLEOTIDE SEQUENCE</scope>
    <source>
        <strain evidence="2">SE15195</strain>
    </source>
</reference>
<dbReference type="EMBL" id="CP099428">
    <property type="protein sequence ID" value="USW58640.1"/>
    <property type="molecule type" value="Genomic_DNA"/>
</dbReference>
<evidence type="ECO:0000313" key="2">
    <source>
        <dbReference type="EMBL" id="USW58640.1"/>
    </source>
</evidence>
<protein>
    <submittedName>
        <fullName evidence="2">Uncharacterized protein</fullName>
    </submittedName>
</protein>
<organism evidence="2 3">
    <name type="scientific">Septoria linicola</name>
    <dbReference type="NCBI Taxonomy" id="215465"/>
    <lineage>
        <taxon>Eukaryota</taxon>
        <taxon>Fungi</taxon>
        <taxon>Dikarya</taxon>
        <taxon>Ascomycota</taxon>
        <taxon>Pezizomycotina</taxon>
        <taxon>Dothideomycetes</taxon>
        <taxon>Dothideomycetidae</taxon>
        <taxon>Mycosphaerellales</taxon>
        <taxon>Mycosphaerellaceae</taxon>
        <taxon>Septoria</taxon>
    </lineage>
</organism>
<name>A0A9Q9B0X8_9PEZI</name>
<dbReference type="AlphaFoldDB" id="A0A9Q9B0X8"/>
<evidence type="ECO:0000313" key="3">
    <source>
        <dbReference type="Proteomes" id="UP001056384"/>
    </source>
</evidence>
<sequence length="130" mass="14403">MSGDEADRRNRPMELTIGKNWNELNQAEKQDAVDHINSKAVAKEELVTPMTATAWQAEEEFRGSADKKKHDCAFDSPAPIKETREVEKSDMAKRREVVAERLTPGKAGSRSSAQDGACADETRSQISTEP</sequence>
<gene>
    <name evidence="2" type="ORF">Slin15195_G119590</name>
</gene>
<feature type="compositionally biased region" description="Basic and acidic residues" evidence="1">
    <location>
        <begin position="81"/>
        <end position="99"/>
    </location>
</feature>
<feature type="compositionally biased region" description="Basic and acidic residues" evidence="1">
    <location>
        <begin position="61"/>
        <end position="73"/>
    </location>
</feature>
<feature type="region of interest" description="Disordered" evidence="1">
    <location>
        <begin position="61"/>
        <end position="130"/>
    </location>
</feature>